<proteinExistence type="predicted"/>
<sequence>NLFMDSRS</sequence>
<reference evidence="1" key="1">
    <citation type="submission" date="2020-08" db="EMBL/GenBank/DDBJ databases">
        <title>Multicomponent nature underlies the extraordinary mechanical properties of spider dragline silk.</title>
        <authorList>
            <person name="Kono N."/>
            <person name="Nakamura H."/>
            <person name="Mori M."/>
            <person name="Yoshida Y."/>
            <person name="Ohtoshi R."/>
            <person name="Malay A.D."/>
            <person name="Moran D.A.P."/>
            <person name="Tomita M."/>
            <person name="Numata K."/>
            <person name="Arakawa K."/>
        </authorList>
    </citation>
    <scope>NUCLEOTIDE SEQUENCE</scope>
</reference>
<gene>
    <name evidence="1" type="ORF">TNIN_355581</name>
</gene>
<evidence type="ECO:0000313" key="2">
    <source>
        <dbReference type="Proteomes" id="UP000886998"/>
    </source>
</evidence>
<protein>
    <submittedName>
        <fullName evidence="1">Uncharacterized protein</fullName>
    </submittedName>
</protein>
<keyword evidence="2" id="KW-1185">Reference proteome</keyword>
<evidence type="ECO:0000313" key="1">
    <source>
        <dbReference type="EMBL" id="GFY44956.1"/>
    </source>
</evidence>
<dbReference type="Proteomes" id="UP000886998">
    <property type="component" value="Unassembled WGS sequence"/>
</dbReference>
<name>A0A8X7BU37_9ARAC</name>
<comment type="caution">
    <text evidence="1">The sequence shown here is derived from an EMBL/GenBank/DDBJ whole genome shotgun (WGS) entry which is preliminary data.</text>
</comment>
<accession>A0A8X7BU37</accession>
<dbReference type="EMBL" id="BMAV01004489">
    <property type="protein sequence ID" value="GFY44956.1"/>
    <property type="molecule type" value="Genomic_DNA"/>
</dbReference>
<feature type="non-terminal residue" evidence="1">
    <location>
        <position position="1"/>
    </location>
</feature>
<organism evidence="1 2">
    <name type="scientific">Trichonephila inaurata madagascariensis</name>
    <dbReference type="NCBI Taxonomy" id="2747483"/>
    <lineage>
        <taxon>Eukaryota</taxon>
        <taxon>Metazoa</taxon>
        <taxon>Ecdysozoa</taxon>
        <taxon>Arthropoda</taxon>
        <taxon>Chelicerata</taxon>
        <taxon>Arachnida</taxon>
        <taxon>Araneae</taxon>
        <taxon>Araneomorphae</taxon>
        <taxon>Entelegynae</taxon>
        <taxon>Araneoidea</taxon>
        <taxon>Nephilidae</taxon>
        <taxon>Trichonephila</taxon>
        <taxon>Trichonephila inaurata</taxon>
    </lineage>
</organism>